<dbReference type="AlphaFoldDB" id="A0A2N3PZB6"/>
<evidence type="ECO:0000256" key="1">
    <source>
        <dbReference type="ARBA" id="ARBA00022679"/>
    </source>
</evidence>
<dbReference type="EMBL" id="PIUM01000003">
    <property type="protein sequence ID" value="PKU25750.1"/>
    <property type="molecule type" value="Genomic_DNA"/>
</dbReference>
<dbReference type="OrthoDB" id="9814110at2"/>
<protein>
    <recommendedName>
        <fullName evidence="4">MobA-like NTP transferase domain-containing protein</fullName>
    </recommendedName>
</protein>
<evidence type="ECO:0000313" key="5">
    <source>
        <dbReference type="EMBL" id="PKU25750.1"/>
    </source>
</evidence>
<dbReference type="SUPFAM" id="SSF53448">
    <property type="entry name" value="Nucleotide-diphospho-sugar transferases"/>
    <property type="match status" value="1"/>
</dbReference>
<organism evidence="5 6">
    <name type="scientific">Telmatospirillum siberiense</name>
    <dbReference type="NCBI Taxonomy" id="382514"/>
    <lineage>
        <taxon>Bacteria</taxon>
        <taxon>Pseudomonadati</taxon>
        <taxon>Pseudomonadota</taxon>
        <taxon>Alphaproteobacteria</taxon>
        <taxon>Rhodospirillales</taxon>
        <taxon>Rhodospirillaceae</taxon>
        <taxon>Telmatospirillum</taxon>
    </lineage>
</organism>
<evidence type="ECO:0000256" key="3">
    <source>
        <dbReference type="ARBA" id="ARBA00022842"/>
    </source>
</evidence>
<keyword evidence="3" id="KW-0460">Magnesium</keyword>
<comment type="caution">
    <text evidence="5">The sequence shown here is derived from an EMBL/GenBank/DDBJ whole genome shotgun (WGS) entry which is preliminary data.</text>
</comment>
<feature type="domain" description="MobA-like NTP transferase" evidence="4">
    <location>
        <begin position="15"/>
        <end position="155"/>
    </location>
</feature>
<dbReference type="Proteomes" id="UP000233293">
    <property type="component" value="Unassembled WGS sequence"/>
</dbReference>
<dbReference type="InterPro" id="IPR050065">
    <property type="entry name" value="GlmU-like"/>
</dbReference>
<dbReference type="Pfam" id="PF12804">
    <property type="entry name" value="NTP_transf_3"/>
    <property type="match status" value="1"/>
</dbReference>
<keyword evidence="2" id="KW-0548">Nucleotidyltransferase</keyword>
<accession>A0A2N3PZB6</accession>
<dbReference type="PANTHER" id="PTHR43584">
    <property type="entry name" value="NUCLEOTIDYL TRANSFERASE"/>
    <property type="match status" value="1"/>
</dbReference>
<proteinExistence type="predicted"/>
<keyword evidence="6" id="KW-1185">Reference proteome</keyword>
<sequence>MLESTTFACKKSVAAILLVAGVGRRLGQAEDLPKVLLEFGGQTLLERHLKALRLGGVGTVSLTVGHREDAIRREVGKLGGGGRVRFVTNSRYREGSLVSLWAQRDLLRSDEPVLLMDGDVLYDQAIMSRLLTADGENILLVDRNIEPGDEPVKICFRGERIVDFRKKPEHAHDWHGESVGFFRFSPAMAAALADRCEDYVDRGETGVEYEEAIRDLILSEPHRFRAVDVSDLAWTEIDFAADVARARQTVLPQLAG</sequence>
<dbReference type="InterPro" id="IPR025877">
    <property type="entry name" value="MobA-like_NTP_Trfase"/>
</dbReference>
<evidence type="ECO:0000259" key="4">
    <source>
        <dbReference type="Pfam" id="PF12804"/>
    </source>
</evidence>
<keyword evidence="1" id="KW-0808">Transferase</keyword>
<dbReference type="CDD" id="cd02523">
    <property type="entry name" value="PC_cytidylyltransferase"/>
    <property type="match status" value="1"/>
</dbReference>
<dbReference type="GO" id="GO:0016779">
    <property type="term" value="F:nucleotidyltransferase activity"/>
    <property type="evidence" value="ECO:0007669"/>
    <property type="project" value="UniProtKB-KW"/>
</dbReference>
<name>A0A2N3PZB6_9PROT</name>
<dbReference type="RefSeq" id="WP_101249294.1">
    <property type="nucleotide sequence ID" value="NZ_PIUM01000003.1"/>
</dbReference>
<evidence type="ECO:0000313" key="6">
    <source>
        <dbReference type="Proteomes" id="UP000233293"/>
    </source>
</evidence>
<dbReference type="InterPro" id="IPR029044">
    <property type="entry name" value="Nucleotide-diphossugar_trans"/>
</dbReference>
<gene>
    <name evidence="5" type="ORF">CWS72_04070</name>
</gene>
<dbReference type="PANTHER" id="PTHR43584:SF8">
    <property type="entry name" value="N-ACETYLMURAMATE ALPHA-1-PHOSPHATE URIDYLYLTRANSFERASE"/>
    <property type="match status" value="1"/>
</dbReference>
<reference evidence="6" key="1">
    <citation type="submission" date="2017-12" db="EMBL/GenBank/DDBJ databases">
        <title>Draft genome sequence of Telmatospirillum siberiense 26-4b1T, an acidotolerant peatland alphaproteobacterium potentially involved in sulfur cycling.</title>
        <authorList>
            <person name="Hausmann B."/>
            <person name="Pjevac P."/>
            <person name="Schreck K."/>
            <person name="Herbold C.W."/>
            <person name="Daims H."/>
            <person name="Wagner M."/>
            <person name="Pester M."/>
            <person name="Loy A."/>
        </authorList>
    </citation>
    <scope>NUCLEOTIDE SEQUENCE [LARGE SCALE GENOMIC DNA]</scope>
    <source>
        <strain evidence="6">26-4b1</strain>
    </source>
</reference>
<evidence type="ECO:0000256" key="2">
    <source>
        <dbReference type="ARBA" id="ARBA00022695"/>
    </source>
</evidence>
<dbReference type="Gene3D" id="3.90.550.10">
    <property type="entry name" value="Spore Coat Polysaccharide Biosynthesis Protein SpsA, Chain A"/>
    <property type="match status" value="1"/>
</dbReference>